<evidence type="ECO:0000313" key="1">
    <source>
        <dbReference type="EMBL" id="KAF1946368.1"/>
    </source>
</evidence>
<gene>
    <name evidence="1" type="ORF">EJ02DRAFT_336403</name>
</gene>
<dbReference type="EMBL" id="ML976004">
    <property type="protein sequence ID" value="KAF1946368.1"/>
    <property type="molecule type" value="Genomic_DNA"/>
</dbReference>
<proteinExistence type="predicted"/>
<protein>
    <submittedName>
        <fullName evidence="1">Uncharacterized protein</fullName>
    </submittedName>
</protein>
<keyword evidence="2" id="KW-1185">Reference proteome</keyword>
<name>A0A6A5T2B8_9PLEO</name>
<sequence length="337" mass="39188">PPTVACITRNPYLSIGKKVYIPHRVCTDCLQRHDPQQIRIWANNNTTSVSLIKEEIPQKQALKRSIEAQGRYLFEDPDYQYCRRRLLDLSLCGTQFDCTSAPTDSARLTIPSLQHIMLAPPRPHCAFGTACGSRPGGQEQGPDLCSWCKNMSFAALYRLSESQPDTQWLKRLADEYMHQLERDNFERITKGWSHLCACKDPDFRSQAWRRDFNPKDSRICGSVLYRGQLCTRCFQMAQEQGCPWLEEFDGDRLGFPCVFEDTRLRRLIDANWKVGPVDQQGHPDSGWEKDPRRHGRCERARFKNQLCQKCFSRMCEIRGFGRYFDTEWGKLRRGYGL</sequence>
<feature type="non-terminal residue" evidence="1">
    <location>
        <position position="1"/>
    </location>
</feature>
<organism evidence="1 2">
    <name type="scientific">Clathrospora elynae</name>
    <dbReference type="NCBI Taxonomy" id="706981"/>
    <lineage>
        <taxon>Eukaryota</taxon>
        <taxon>Fungi</taxon>
        <taxon>Dikarya</taxon>
        <taxon>Ascomycota</taxon>
        <taxon>Pezizomycotina</taxon>
        <taxon>Dothideomycetes</taxon>
        <taxon>Pleosporomycetidae</taxon>
        <taxon>Pleosporales</taxon>
        <taxon>Diademaceae</taxon>
        <taxon>Clathrospora</taxon>
    </lineage>
</organism>
<accession>A0A6A5T2B8</accession>
<dbReference type="AlphaFoldDB" id="A0A6A5T2B8"/>
<dbReference type="Proteomes" id="UP000800038">
    <property type="component" value="Unassembled WGS sequence"/>
</dbReference>
<reference evidence="1" key="1">
    <citation type="journal article" date="2020" name="Stud. Mycol.">
        <title>101 Dothideomycetes genomes: a test case for predicting lifestyles and emergence of pathogens.</title>
        <authorList>
            <person name="Haridas S."/>
            <person name="Albert R."/>
            <person name="Binder M."/>
            <person name="Bloem J."/>
            <person name="Labutti K."/>
            <person name="Salamov A."/>
            <person name="Andreopoulos B."/>
            <person name="Baker S."/>
            <person name="Barry K."/>
            <person name="Bills G."/>
            <person name="Bluhm B."/>
            <person name="Cannon C."/>
            <person name="Castanera R."/>
            <person name="Culley D."/>
            <person name="Daum C."/>
            <person name="Ezra D."/>
            <person name="Gonzalez J."/>
            <person name="Henrissat B."/>
            <person name="Kuo A."/>
            <person name="Liang C."/>
            <person name="Lipzen A."/>
            <person name="Lutzoni F."/>
            <person name="Magnuson J."/>
            <person name="Mondo S."/>
            <person name="Nolan M."/>
            <person name="Ohm R."/>
            <person name="Pangilinan J."/>
            <person name="Park H.-J."/>
            <person name="Ramirez L."/>
            <person name="Alfaro M."/>
            <person name="Sun H."/>
            <person name="Tritt A."/>
            <person name="Yoshinaga Y."/>
            <person name="Zwiers L.-H."/>
            <person name="Turgeon B."/>
            <person name="Goodwin S."/>
            <person name="Spatafora J."/>
            <person name="Crous P."/>
            <person name="Grigoriev I."/>
        </authorList>
    </citation>
    <scope>NUCLEOTIDE SEQUENCE</scope>
    <source>
        <strain evidence="1">CBS 161.51</strain>
    </source>
</reference>
<evidence type="ECO:0000313" key="2">
    <source>
        <dbReference type="Proteomes" id="UP000800038"/>
    </source>
</evidence>
<dbReference type="OrthoDB" id="3775988at2759"/>